<accession>A0A0K0G6A5</accession>
<dbReference type="AlphaFoldDB" id="A0A0K0G6A5"/>
<dbReference type="Proteomes" id="UP000035680">
    <property type="component" value="Unassembled WGS sequence"/>
</dbReference>
<keyword evidence="1" id="KW-1185">Reference proteome</keyword>
<protein>
    <submittedName>
        <fullName evidence="2">Uncharacterized protein</fullName>
    </submittedName>
</protein>
<organism evidence="1 2">
    <name type="scientific">Strongyloides venezuelensis</name>
    <name type="common">Threadworm</name>
    <dbReference type="NCBI Taxonomy" id="75913"/>
    <lineage>
        <taxon>Eukaryota</taxon>
        <taxon>Metazoa</taxon>
        <taxon>Ecdysozoa</taxon>
        <taxon>Nematoda</taxon>
        <taxon>Chromadorea</taxon>
        <taxon>Rhabditida</taxon>
        <taxon>Tylenchina</taxon>
        <taxon>Panagrolaimomorpha</taxon>
        <taxon>Strongyloidoidea</taxon>
        <taxon>Strongyloididae</taxon>
        <taxon>Strongyloides</taxon>
    </lineage>
</organism>
<sequence length="151" mass="17236">MPSRFHWKVEQSHTGENSGETIALVHSNLDIRTFKSSLSNDSTFEDIRYYKNSVIMKSSLSSGFLPKSERTVASSIRFKNAISSGLANLKGLTSLYNKLIKDEIIPYSCKIPYVPTDIYVNELISSKIKCKRFVETTVHRKFFLSKLIQFT</sequence>
<evidence type="ECO:0000313" key="1">
    <source>
        <dbReference type="Proteomes" id="UP000035680"/>
    </source>
</evidence>
<name>A0A0K0G6A5_STRVS</name>
<dbReference type="WBParaSite" id="SVE_2028800.1">
    <property type="protein sequence ID" value="SVE_2028800.1"/>
    <property type="gene ID" value="SVE_2028800"/>
</dbReference>
<reference evidence="1" key="1">
    <citation type="submission" date="2014-07" db="EMBL/GenBank/DDBJ databases">
        <authorList>
            <person name="Martin A.A"/>
            <person name="De Silva N."/>
        </authorList>
    </citation>
    <scope>NUCLEOTIDE SEQUENCE</scope>
</reference>
<proteinExistence type="predicted"/>
<evidence type="ECO:0000313" key="2">
    <source>
        <dbReference type="WBParaSite" id="SVE_2028800.1"/>
    </source>
</evidence>
<reference evidence="2" key="2">
    <citation type="submission" date="2015-08" db="UniProtKB">
        <authorList>
            <consortium name="WormBaseParasite"/>
        </authorList>
    </citation>
    <scope>IDENTIFICATION</scope>
</reference>